<dbReference type="PATRIC" id="fig|1126833.4.peg.2954"/>
<reference evidence="2 3" key="1">
    <citation type="journal article" date="2015" name="J. Biotechnol.">
        <title>Complete genome sequence of Paenibacillus beijingensis 7188(T) (=DSM 24997(T)), a novel rhizobacterium from jujube garden soil.</title>
        <authorList>
            <person name="Kwak Y."/>
            <person name="Shin J.H."/>
        </authorList>
    </citation>
    <scope>NUCLEOTIDE SEQUENCE [LARGE SCALE GENOMIC DNA]</scope>
    <source>
        <strain evidence="2 3">DSM 24997</strain>
    </source>
</reference>
<feature type="domain" description="DinB-like" evidence="1">
    <location>
        <begin position="34"/>
        <end position="165"/>
    </location>
</feature>
<accession>A0A0D5NJG0</accession>
<dbReference type="InterPro" id="IPR024775">
    <property type="entry name" value="DinB-like"/>
</dbReference>
<reference evidence="3" key="2">
    <citation type="submission" date="2015-03" db="EMBL/GenBank/DDBJ databases">
        <title>Genome sequence of Paenibacillus beijingensis strain DSM 24997T.</title>
        <authorList>
            <person name="Kwak Y."/>
            <person name="Shin J.-H."/>
        </authorList>
    </citation>
    <scope>NUCLEOTIDE SEQUENCE [LARGE SCALE GENOMIC DNA]</scope>
    <source>
        <strain evidence="3">DSM 24997</strain>
    </source>
</reference>
<dbReference type="Pfam" id="PF12867">
    <property type="entry name" value="DinB_2"/>
    <property type="match status" value="1"/>
</dbReference>
<dbReference type="InterPro" id="IPR034660">
    <property type="entry name" value="DinB/YfiT-like"/>
</dbReference>
<gene>
    <name evidence="2" type="ORF">VN24_13550</name>
</gene>
<dbReference type="Proteomes" id="UP000032633">
    <property type="component" value="Chromosome"/>
</dbReference>
<keyword evidence="3" id="KW-1185">Reference proteome</keyword>
<dbReference type="RefSeq" id="WP_045670835.1">
    <property type="nucleotide sequence ID" value="NZ_CP011058.1"/>
</dbReference>
<dbReference type="SUPFAM" id="SSF109854">
    <property type="entry name" value="DinB/YfiT-like putative metalloenzymes"/>
    <property type="match status" value="1"/>
</dbReference>
<dbReference type="EMBL" id="CP011058">
    <property type="protein sequence ID" value="AJY75406.1"/>
    <property type="molecule type" value="Genomic_DNA"/>
</dbReference>
<dbReference type="AlphaFoldDB" id="A0A0D5NJG0"/>
<dbReference type="STRING" id="1126833.VN24_13550"/>
<dbReference type="Gene3D" id="1.20.120.450">
    <property type="entry name" value="dinb family like domain"/>
    <property type="match status" value="1"/>
</dbReference>
<evidence type="ECO:0000313" key="2">
    <source>
        <dbReference type="EMBL" id="AJY75406.1"/>
    </source>
</evidence>
<sequence>MLKRPSSEEYNPYFTGYISLVPEGNVTEHIASQLQVTTDLLSSLTDNEAVYRYAPEKWSLKEVIGHVTDTERVMSYRLLRISRGDTTPLPGFDQDELMKGAQYHEWSVSDLLQDYAAVRRATLTLLRGIPEEAWLRTGTVSDRNCSARALAYIIAGHELHHLNVIREKYLPATV</sequence>
<proteinExistence type="predicted"/>
<dbReference type="KEGG" id="pbj:VN24_13550"/>
<evidence type="ECO:0000313" key="3">
    <source>
        <dbReference type="Proteomes" id="UP000032633"/>
    </source>
</evidence>
<dbReference type="HOGENOM" id="CLU_105789_2_0_9"/>
<name>A0A0D5NJG0_9BACL</name>
<protein>
    <recommendedName>
        <fullName evidence="1">DinB-like domain-containing protein</fullName>
    </recommendedName>
</protein>
<dbReference type="OrthoDB" id="9793216at2"/>
<evidence type="ECO:0000259" key="1">
    <source>
        <dbReference type="Pfam" id="PF12867"/>
    </source>
</evidence>
<organism evidence="2 3">
    <name type="scientific">Paenibacillus beijingensis</name>
    <dbReference type="NCBI Taxonomy" id="1126833"/>
    <lineage>
        <taxon>Bacteria</taxon>
        <taxon>Bacillati</taxon>
        <taxon>Bacillota</taxon>
        <taxon>Bacilli</taxon>
        <taxon>Bacillales</taxon>
        <taxon>Paenibacillaceae</taxon>
        <taxon>Paenibacillus</taxon>
    </lineage>
</organism>